<protein>
    <submittedName>
        <fullName evidence="1">Uncharacterized protein</fullName>
    </submittedName>
</protein>
<organism evidence="1 2">
    <name type="scientific">Gossypium lobatum</name>
    <dbReference type="NCBI Taxonomy" id="34289"/>
    <lineage>
        <taxon>Eukaryota</taxon>
        <taxon>Viridiplantae</taxon>
        <taxon>Streptophyta</taxon>
        <taxon>Embryophyta</taxon>
        <taxon>Tracheophyta</taxon>
        <taxon>Spermatophyta</taxon>
        <taxon>Magnoliopsida</taxon>
        <taxon>eudicotyledons</taxon>
        <taxon>Gunneridae</taxon>
        <taxon>Pentapetalae</taxon>
        <taxon>rosids</taxon>
        <taxon>malvids</taxon>
        <taxon>Malvales</taxon>
        <taxon>Malvaceae</taxon>
        <taxon>Malvoideae</taxon>
        <taxon>Gossypium</taxon>
    </lineage>
</organism>
<proteinExistence type="predicted"/>
<feature type="non-terminal residue" evidence="1">
    <location>
        <position position="67"/>
    </location>
</feature>
<comment type="caution">
    <text evidence="1">The sequence shown here is derived from an EMBL/GenBank/DDBJ whole genome shotgun (WGS) entry which is preliminary data.</text>
</comment>
<gene>
    <name evidence="1" type="ORF">Golob_008546</name>
</gene>
<keyword evidence="2" id="KW-1185">Reference proteome</keyword>
<evidence type="ECO:0000313" key="1">
    <source>
        <dbReference type="EMBL" id="MBA0563573.1"/>
    </source>
</evidence>
<dbReference type="Proteomes" id="UP000593572">
    <property type="component" value="Unassembled WGS sequence"/>
</dbReference>
<dbReference type="AlphaFoldDB" id="A0A7J8MG06"/>
<name>A0A7J8MG06_9ROSI</name>
<reference evidence="1 2" key="1">
    <citation type="journal article" date="2019" name="Genome Biol. Evol.">
        <title>Insights into the evolution of the New World diploid cottons (Gossypium, subgenus Houzingenia) based on genome sequencing.</title>
        <authorList>
            <person name="Grover C.E."/>
            <person name="Arick M.A. 2nd"/>
            <person name="Thrash A."/>
            <person name="Conover J.L."/>
            <person name="Sanders W.S."/>
            <person name="Peterson D.G."/>
            <person name="Frelichowski J.E."/>
            <person name="Scheffler J.A."/>
            <person name="Scheffler B.E."/>
            <person name="Wendel J.F."/>
        </authorList>
    </citation>
    <scope>NUCLEOTIDE SEQUENCE [LARGE SCALE GENOMIC DNA]</scope>
    <source>
        <strain evidence="1">157</strain>
        <tissue evidence="1">Leaf</tissue>
    </source>
</reference>
<evidence type="ECO:0000313" key="2">
    <source>
        <dbReference type="Proteomes" id="UP000593572"/>
    </source>
</evidence>
<dbReference type="EMBL" id="JABEZX010000008">
    <property type="protein sequence ID" value="MBA0563573.1"/>
    <property type="molecule type" value="Genomic_DNA"/>
</dbReference>
<accession>A0A7J8MG06</accession>
<sequence>ECYTGIAAFGGTLRDHIRKWILGFNRCLGKCSIDSVEVAKAIQESSLSSSNSALILRIHLILKKVDQ</sequence>